<evidence type="ECO:0000259" key="13">
    <source>
        <dbReference type="Pfam" id="PF01370"/>
    </source>
</evidence>
<dbReference type="GO" id="GO:0033320">
    <property type="term" value="P:UDP-D-xylose biosynthetic process"/>
    <property type="evidence" value="ECO:0007669"/>
    <property type="project" value="UniProtKB-UniPathway"/>
</dbReference>
<comment type="cofactor">
    <cofactor evidence="1">
        <name>NAD(+)</name>
        <dbReference type="ChEBI" id="CHEBI:57540"/>
    </cofactor>
</comment>
<evidence type="ECO:0000256" key="5">
    <source>
        <dbReference type="ARBA" id="ARBA00022968"/>
    </source>
</evidence>
<evidence type="ECO:0000256" key="3">
    <source>
        <dbReference type="ARBA" id="ARBA00022692"/>
    </source>
</evidence>
<reference evidence="15" key="1">
    <citation type="submission" date="2017-09" db="EMBL/GenBank/DDBJ databases">
        <title>Depth-based differentiation of microbial function through sediment-hosted aquifers and enrichment of novel symbionts in the deep terrestrial subsurface.</title>
        <authorList>
            <person name="Probst A.J."/>
            <person name="Ladd B."/>
            <person name="Jarett J.K."/>
            <person name="Geller-Mcgrath D.E."/>
            <person name="Sieber C.M.K."/>
            <person name="Emerson J.B."/>
            <person name="Anantharaman K."/>
            <person name="Thomas B.C."/>
            <person name="Malmstrom R."/>
            <person name="Stieglmeier M."/>
            <person name="Klingl A."/>
            <person name="Woyke T."/>
            <person name="Ryan C.M."/>
            <person name="Banfield J.F."/>
        </authorList>
    </citation>
    <scope>NUCLEOTIDE SEQUENCE [LARGE SCALE GENOMIC DNA]</scope>
</reference>
<dbReference type="FunFam" id="3.40.50.720:FF:000065">
    <property type="entry name" value="UDP-glucuronic acid decarboxylase 1"/>
    <property type="match status" value="1"/>
</dbReference>
<keyword evidence="11" id="KW-0456">Lyase</keyword>
<evidence type="ECO:0000313" key="15">
    <source>
        <dbReference type="Proteomes" id="UP000230154"/>
    </source>
</evidence>
<keyword evidence="8" id="KW-0333">Golgi apparatus</keyword>
<evidence type="ECO:0000256" key="10">
    <source>
        <dbReference type="ARBA" id="ARBA00023180"/>
    </source>
</evidence>
<sequence>MNVLVTGGAGFVGSHLIDRLMDEGHEVICVDSFFSGRRENIAHHLGKENFTLLVHDVRKPLKWEGGLDRIYHLACPASPVQYQFDPVLTLETSILGTQNMLALARKKGARLLYTSTSEAYGDPLEHPQKETYWGNVDPLGKRACYDEGKRAAETLCKDYVEQYGVDARIVRIFNTYGPRMMFNDGRVLSNFILQSLLGEDITVHGDGSQTRSFMFVTDLIEGLVKRMEIQSSDWRPVNLGNPDERTIGAVALSVKNATGSGSRIVSLAYEKIPERLGDPKQRCADISRAKDLLTWEPVVGFDQGLATTIADFKDRLRHKPRILVFAPVYLPYKGPAEEAVSEIIARSPGYEFDIVTAKLDPRFKAESELDRVHIYRLGRGTKWDKLLLPLRAAKYARKLHKKHTYHVAWAVMASYGALAASLFSLVSNVPFLLSVYEGNIDEKMLERGAYLSPLYRFMFRRAHRWQVVGAMSQMQQAWLEDDRDVQAVQLDGDWDKLAKKTKEMFSEVEILSTRL</sequence>
<dbReference type="AlphaFoldDB" id="A0A2H0TPV4"/>
<protein>
    <recommendedName>
        <fullName evidence="13">NAD-dependent epimerase/dehydratase domain-containing protein</fullName>
    </recommendedName>
</protein>
<dbReference type="Gene3D" id="3.40.50.720">
    <property type="entry name" value="NAD(P)-binding Rossmann-like Domain"/>
    <property type="match status" value="1"/>
</dbReference>
<comment type="subcellular location">
    <subcellularLocation>
        <location evidence="2">Golgi apparatus membrane</location>
        <topology evidence="2">Single-pass type II membrane protein</topology>
    </subcellularLocation>
    <subcellularLocation>
        <location evidence="12">Golgi apparatus</location>
        <location evidence="12">Golgi stack membrane</location>
    </subcellularLocation>
</comment>
<keyword evidence="4" id="KW-0210">Decarboxylase</keyword>
<feature type="domain" description="NAD-dependent epimerase/dehydratase" evidence="13">
    <location>
        <begin position="3"/>
        <end position="229"/>
    </location>
</feature>
<name>A0A2H0TPV4_9BACT</name>
<dbReference type="PANTHER" id="PTHR43078:SF6">
    <property type="entry name" value="UDP-GLUCURONIC ACID DECARBOXYLASE 1"/>
    <property type="match status" value="1"/>
</dbReference>
<keyword evidence="3" id="KW-0812">Transmembrane</keyword>
<dbReference type="InterPro" id="IPR001509">
    <property type="entry name" value="Epimerase_deHydtase"/>
</dbReference>
<keyword evidence="10" id="KW-0325">Glycoprotein</keyword>
<evidence type="ECO:0000256" key="9">
    <source>
        <dbReference type="ARBA" id="ARBA00023136"/>
    </source>
</evidence>
<evidence type="ECO:0000256" key="2">
    <source>
        <dbReference type="ARBA" id="ARBA00004323"/>
    </source>
</evidence>
<evidence type="ECO:0000256" key="12">
    <source>
        <dbReference type="ARBA" id="ARBA00037859"/>
    </source>
</evidence>
<keyword evidence="7" id="KW-0520">NAD</keyword>
<evidence type="ECO:0000256" key="7">
    <source>
        <dbReference type="ARBA" id="ARBA00023027"/>
    </source>
</evidence>
<dbReference type="GO" id="GO:0042732">
    <property type="term" value="P:D-xylose metabolic process"/>
    <property type="evidence" value="ECO:0007669"/>
    <property type="project" value="InterPro"/>
</dbReference>
<dbReference type="InterPro" id="IPR036291">
    <property type="entry name" value="NAD(P)-bd_dom_sf"/>
</dbReference>
<evidence type="ECO:0000256" key="8">
    <source>
        <dbReference type="ARBA" id="ARBA00023034"/>
    </source>
</evidence>
<dbReference type="Gene3D" id="3.40.50.2000">
    <property type="entry name" value="Glycogen Phosphorylase B"/>
    <property type="match status" value="1"/>
</dbReference>
<dbReference type="EMBL" id="PFCB01000028">
    <property type="protein sequence ID" value="PIR74193.1"/>
    <property type="molecule type" value="Genomic_DNA"/>
</dbReference>
<dbReference type="SUPFAM" id="SSF51735">
    <property type="entry name" value="NAD(P)-binding Rossmann-fold domains"/>
    <property type="match status" value="1"/>
</dbReference>
<dbReference type="SUPFAM" id="SSF53756">
    <property type="entry name" value="UDP-Glycosyltransferase/glycogen phosphorylase"/>
    <property type="match status" value="1"/>
</dbReference>
<dbReference type="CDD" id="cd05230">
    <property type="entry name" value="UGD_SDR_e"/>
    <property type="match status" value="1"/>
</dbReference>
<dbReference type="GO" id="GO:0048040">
    <property type="term" value="F:UDP-glucuronate decarboxylase activity"/>
    <property type="evidence" value="ECO:0007669"/>
    <property type="project" value="TreeGrafter"/>
</dbReference>
<evidence type="ECO:0000256" key="1">
    <source>
        <dbReference type="ARBA" id="ARBA00001911"/>
    </source>
</evidence>
<gene>
    <name evidence="14" type="ORF">COU35_03995</name>
</gene>
<comment type="caution">
    <text evidence="14">The sequence shown here is derived from an EMBL/GenBank/DDBJ whole genome shotgun (WGS) entry which is preliminary data.</text>
</comment>
<dbReference type="GO" id="GO:0070403">
    <property type="term" value="F:NAD+ binding"/>
    <property type="evidence" value="ECO:0007669"/>
    <property type="project" value="InterPro"/>
</dbReference>
<dbReference type="UniPathway" id="UPA00796">
    <property type="reaction ID" value="UER00771"/>
</dbReference>
<evidence type="ECO:0000256" key="6">
    <source>
        <dbReference type="ARBA" id="ARBA00022989"/>
    </source>
</evidence>
<dbReference type="Proteomes" id="UP000230154">
    <property type="component" value="Unassembled WGS sequence"/>
</dbReference>
<keyword evidence="6" id="KW-1133">Transmembrane helix</keyword>
<dbReference type="GO" id="GO:0005737">
    <property type="term" value="C:cytoplasm"/>
    <property type="evidence" value="ECO:0007669"/>
    <property type="project" value="TreeGrafter"/>
</dbReference>
<evidence type="ECO:0000256" key="4">
    <source>
        <dbReference type="ARBA" id="ARBA00022793"/>
    </source>
</evidence>
<proteinExistence type="predicted"/>
<dbReference type="PANTHER" id="PTHR43078">
    <property type="entry name" value="UDP-GLUCURONIC ACID DECARBOXYLASE-RELATED"/>
    <property type="match status" value="1"/>
</dbReference>
<evidence type="ECO:0000313" key="14">
    <source>
        <dbReference type="EMBL" id="PIR74193.1"/>
    </source>
</evidence>
<keyword evidence="9" id="KW-0472">Membrane</keyword>
<organism evidence="14 15">
    <name type="scientific">Candidatus Magasanikbacteria bacterium CG10_big_fil_rev_8_21_14_0_10_47_10</name>
    <dbReference type="NCBI Taxonomy" id="1974652"/>
    <lineage>
        <taxon>Bacteria</taxon>
        <taxon>Candidatus Magasanikiibacteriota</taxon>
    </lineage>
</organism>
<keyword evidence="5" id="KW-0735">Signal-anchor</keyword>
<evidence type="ECO:0000256" key="11">
    <source>
        <dbReference type="ARBA" id="ARBA00023239"/>
    </source>
</evidence>
<dbReference type="InterPro" id="IPR044516">
    <property type="entry name" value="UXS-like"/>
</dbReference>
<dbReference type="Pfam" id="PF01370">
    <property type="entry name" value="Epimerase"/>
    <property type="match status" value="1"/>
</dbReference>
<accession>A0A2H0TPV4</accession>